<keyword evidence="5" id="KW-1185">Reference proteome</keyword>
<evidence type="ECO:0000256" key="1">
    <source>
        <dbReference type="PIRSR" id="PIRSR000390-1"/>
    </source>
</evidence>
<evidence type="ECO:0000313" key="4">
    <source>
        <dbReference type="EMBL" id="KMT22608.1"/>
    </source>
</evidence>
<dbReference type="GO" id="GO:0000271">
    <property type="term" value="P:polysaccharide biosynthetic process"/>
    <property type="evidence" value="ECO:0007669"/>
    <property type="project" value="TreeGrafter"/>
</dbReference>
<feature type="active site" description="Proton acceptor" evidence="1">
    <location>
        <position position="185"/>
    </location>
</feature>
<dbReference type="Proteomes" id="UP000036756">
    <property type="component" value="Unassembled WGS sequence"/>
</dbReference>
<dbReference type="GO" id="GO:0008483">
    <property type="term" value="F:transaminase activity"/>
    <property type="evidence" value="ECO:0007669"/>
    <property type="project" value="TreeGrafter"/>
</dbReference>
<sequence length="387" mass="43524">MKRTEFLPYALPFIEEEEINEVVDAIKSNWLSKGPKTIEFEKRFAEYVGAKHAIAMNSCTAALHIALVANGIGEGDEVITTPLTFAASANTIIHTGAIPVFADIDAKTLCIDPSKIEEKITEKTKAIVPVHYGGQSCDLDRINEIAKKHNLLVLEDAAHAVYTTHKGKMIGSIGDTTSFSFYATKNICTGEGGMLTTNSDEIAEKARVMSLHGMSKNAWNRFGKGGSWFYEILYPGYKYNMTDMQAALGLCQLNKIEKMQNIRKEYADIYNDAFSKFEEIITPVEVEGNRHAWHLYVIRVKEEMLTIDRSKFIERLAEENIGTSVHYIPVHLHPYYAERFGYKLGDFPVAEKAYDGMISLPLYPSMKKSDVEDVINAVTRIIEENRK</sequence>
<dbReference type="SUPFAM" id="SSF53383">
    <property type="entry name" value="PLP-dependent transferases"/>
    <property type="match status" value="1"/>
</dbReference>
<organism evidence="4 5">
    <name type="scientific">Clostridium cylindrosporum DSM 605</name>
    <dbReference type="NCBI Taxonomy" id="1121307"/>
    <lineage>
        <taxon>Bacteria</taxon>
        <taxon>Bacillati</taxon>
        <taxon>Bacillota</taxon>
        <taxon>Clostridia</taxon>
        <taxon>Eubacteriales</taxon>
        <taxon>Clostridiaceae</taxon>
        <taxon>Clostridium</taxon>
    </lineage>
</organism>
<evidence type="ECO:0000256" key="2">
    <source>
        <dbReference type="PIRSR" id="PIRSR000390-2"/>
    </source>
</evidence>
<dbReference type="CDD" id="cd00616">
    <property type="entry name" value="AHBA_syn"/>
    <property type="match status" value="1"/>
</dbReference>
<dbReference type="PIRSF" id="PIRSF000390">
    <property type="entry name" value="PLP_StrS"/>
    <property type="match status" value="1"/>
</dbReference>
<dbReference type="Pfam" id="PF01041">
    <property type="entry name" value="DegT_DnrJ_EryC1"/>
    <property type="match status" value="1"/>
</dbReference>
<reference evidence="4 5" key="1">
    <citation type="submission" date="2015-06" db="EMBL/GenBank/DDBJ databases">
        <title>Draft genome sequence of the purine-degrading Clostridium cylindrosporum HC-1 (DSM 605).</title>
        <authorList>
            <person name="Poehlein A."/>
            <person name="Schiel-Bengelsdorf B."/>
            <person name="Bengelsdorf F."/>
            <person name="Daniel R."/>
            <person name="Duerre P."/>
        </authorList>
    </citation>
    <scope>NUCLEOTIDE SEQUENCE [LARGE SCALE GENOMIC DNA]</scope>
    <source>
        <strain evidence="4 5">DSM 605</strain>
    </source>
</reference>
<comment type="caution">
    <text evidence="4">The sequence shown here is derived from an EMBL/GenBank/DDBJ whole genome shotgun (WGS) entry which is preliminary data.</text>
</comment>
<dbReference type="PATRIC" id="fig|1121307.3.peg.2622"/>
<dbReference type="GO" id="GO:0030170">
    <property type="term" value="F:pyridoxal phosphate binding"/>
    <property type="evidence" value="ECO:0007669"/>
    <property type="project" value="TreeGrafter"/>
</dbReference>
<dbReference type="InterPro" id="IPR000653">
    <property type="entry name" value="DegT/StrS_aminotransferase"/>
</dbReference>
<dbReference type="EMBL" id="LFVU01000006">
    <property type="protein sequence ID" value="KMT22608.1"/>
    <property type="molecule type" value="Genomic_DNA"/>
</dbReference>
<evidence type="ECO:0000313" key="5">
    <source>
        <dbReference type="Proteomes" id="UP000036756"/>
    </source>
</evidence>
<dbReference type="Gene3D" id="3.90.1150.10">
    <property type="entry name" value="Aspartate Aminotransferase, domain 1"/>
    <property type="match status" value="1"/>
</dbReference>
<dbReference type="Gene3D" id="3.40.640.10">
    <property type="entry name" value="Type I PLP-dependent aspartate aminotransferase-like (Major domain)"/>
    <property type="match status" value="1"/>
</dbReference>
<dbReference type="PANTHER" id="PTHR30244">
    <property type="entry name" value="TRANSAMINASE"/>
    <property type="match status" value="1"/>
</dbReference>
<name>A0A0J8DEJ4_CLOCY</name>
<dbReference type="OrthoDB" id="9810913at2"/>
<dbReference type="InterPro" id="IPR015424">
    <property type="entry name" value="PyrdxlP-dep_Trfase"/>
</dbReference>
<dbReference type="InterPro" id="IPR015421">
    <property type="entry name" value="PyrdxlP-dep_Trfase_major"/>
</dbReference>
<dbReference type="AlphaFoldDB" id="A0A0J8DEJ4"/>
<dbReference type="PANTHER" id="PTHR30244:SF34">
    <property type="entry name" value="DTDP-4-AMINO-4,6-DIDEOXYGALACTOSE TRANSAMINASE"/>
    <property type="match status" value="1"/>
</dbReference>
<dbReference type="InterPro" id="IPR015422">
    <property type="entry name" value="PyrdxlP-dep_Trfase_small"/>
</dbReference>
<proteinExistence type="inferred from homology"/>
<accession>A0A0J8DEJ4</accession>
<comment type="similarity">
    <text evidence="3">Belongs to the DegT/DnrJ/EryC1 family.</text>
</comment>
<dbReference type="STRING" id="1121307.CLCY_9c00390"/>
<evidence type="ECO:0000256" key="3">
    <source>
        <dbReference type="RuleBase" id="RU004508"/>
    </source>
</evidence>
<protein>
    <submittedName>
        <fullName evidence="4">Spore coat polysaccharide biosynthesis protein SpsC</fullName>
    </submittedName>
</protein>
<dbReference type="RefSeq" id="WP_048569816.1">
    <property type="nucleotide sequence ID" value="NZ_LFVU01000006.1"/>
</dbReference>
<feature type="modified residue" description="N6-(pyridoxal phosphate)lysine" evidence="2">
    <location>
        <position position="185"/>
    </location>
</feature>
<keyword evidence="2 3" id="KW-0663">Pyridoxal phosphate</keyword>
<gene>
    <name evidence="4" type="primary">spsC</name>
    <name evidence="4" type="ORF">CLCY_9c00390</name>
</gene>